<dbReference type="PRINTS" id="PR00507">
    <property type="entry name" value="N12N6MTFRASE"/>
</dbReference>
<evidence type="ECO:0000256" key="7">
    <source>
        <dbReference type="ARBA" id="ARBA00047942"/>
    </source>
</evidence>
<dbReference type="Proteomes" id="UP000561326">
    <property type="component" value="Unassembled WGS sequence"/>
</dbReference>
<dbReference type="GO" id="GO:0032259">
    <property type="term" value="P:methylation"/>
    <property type="evidence" value="ECO:0007669"/>
    <property type="project" value="UniProtKB-KW"/>
</dbReference>
<dbReference type="InterPro" id="IPR051537">
    <property type="entry name" value="DNA_Adenine_Mtase"/>
</dbReference>
<dbReference type="PANTHER" id="PTHR42933:SF3">
    <property type="entry name" value="TYPE I RESTRICTION ENZYME MJAVIII METHYLASE SUBUNIT"/>
    <property type="match status" value="1"/>
</dbReference>
<comment type="catalytic activity">
    <reaction evidence="7">
        <text>a 2'-deoxyadenosine in DNA + S-adenosyl-L-methionine = an N(6)-methyl-2'-deoxyadenosine in DNA + S-adenosyl-L-homocysteine + H(+)</text>
        <dbReference type="Rhea" id="RHEA:15197"/>
        <dbReference type="Rhea" id="RHEA-COMP:12418"/>
        <dbReference type="Rhea" id="RHEA-COMP:12419"/>
        <dbReference type="ChEBI" id="CHEBI:15378"/>
        <dbReference type="ChEBI" id="CHEBI:57856"/>
        <dbReference type="ChEBI" id="CHEBI:59789"/>
        <dbReference type="ChEBI" id="CHEBI:90615"/>
        <dbReference type="ChEBI" id="CHEBI:90616"/>
        <dbReference type="EC" id="2.1.1.72"/>
    </reaction>
</comment>
<dbReference type="InterPro" id="IPR003356">
    <property type="entry name" value="DNA_methylase_A-5"/>
</dbReference>
<gene>
    <name evidence="9" type="ORF">HF838_13275</name>
</gene>
<accession>A0A848CTW8</accession>
<dbReference type="Pfam" id="PF02384">
    <property type="entry name" value="N6_Mtase"/>
    <property type="match status" value="1"/>
</dbReference>
<keyword evidence="5" id="KW-0680">Restriction system</keyword>
<evidence type="ECO:0000256" key="5">
    <source>
        <dbReference type="ARBA" id="ARBA00022747"/>
    </source>
</evidence>
<proteinExistence type="predicted"/>
<keyword evidence="4" id="KW-0949">S-adenosyl-L-methionine</keyword>
<dbReference type="RefSeq" id="WP_168975473.1">
    <property type="nucleotide sequence ID" value="NZ_JABAGO010000024.1"/>
</dbReference>
<dbReference type="Gene3D" id="3.40.50.150">
    <property type="entry name" value="Vaccinia Virus protein VP39"/>
    <property type="match status" value="1"/>
</dbReference>
<dbReference type="EC" id="2.1.1.72" evidence="1"/>
<dbReference type="GO" id="GO:0009007">
    <property type="term" value="F:site-specific DNA-methyltransferase (adenine-specific) activity"/>
    <property type="evidence" value="ECO:0007669"/>
    <property type="project" value="UniProtKB-EC"/>
</dbReference>
<protein>
    <recommendedName>
        <fullName evidence="1">site-specific DNA-methyltransferase (adenine-specific)</fullName>
        <ecNumber evidence="1">2.1.1.72</ecNumber>
    </recommendedName>
</protein>
<keyword evidence="6" id="KW-0238">DNA-binding</keyword>
<evidence type="ECO:0000313" key="10">
    <source>
        <dbReference type="Proteomes" id="UP000561326"/>
    </source>
</evidence>
<dbReference type="GO" id="GO:0003677">
    <property type="term" value="F:DNA binding"/>
    <property type="evidence" value="ECO:0007669"/>
    <property type="project" value="UniProtKB-KW"/>
</dbReference>
<feature type="domain" description="DNA methylase adenine-specific" evidence="8">
    <location>
        <begin position="130"/>
        <end position="412"/>
    </location>
</feature>
<keyword evidence="3" id="KW-0808">Transferase</keyword>
<keyword evidence="2 9" id="KW-0489">Methyltransferase</keyword>
<dbReference type="SUPFAM" id="SSF53335">
    <property type="entry name" value="S-adenosyl-L-methionine-dependent methyltransferases"/>
    <property type="match status" value="1"/>
</dbReference>
<evidence type="ECO:0000256" key="6">
    <source>
        <dbReference type="ARBA" id="ARBA00023125"/>
    </source>
</evidence>
<evidence type="ECO:0000256" key="3">
    <source>
        <dbReference type="ARBA" id="ARBA00022679"/>
    </source>
</evidence>
<evidence type="ECO:0000256" key="1">
    <source>
        <dbReference type="ARBA" id="ARBA00011900"/>
    </source>
</evidence>
<dbReference type="SUPFAM" id="SSF116734">
    <property type="entry name" value="DNA methylase specificity domain"/>
    <property type="match status" value="1"/>
</dbReference>
<dbReference type="GO" id="GO:0009307">
    <property type="term" value="P:DNA restriction-modification system"/>
    <property type="evidence" value="ECO:0007669"/>
    <property type="project" value="UniProtKB-KW"/>
</dbReference>
<name>A0A848CTW8_ANEAE</name>
<comment type="caution">
    <text evidence="9">The sequence shown here is derived from an EMBL/GenBank/DDBJ whole genome shotgun (WGS) entry which is preliminary data.</text>
</comment>
<evidence type="ECO:0000259" key="8">
    <source>
        <dbReference type="Pfam" id="PF02384"/>
    </source>
</evidence>
<dbReference type="InterPro" id="IPR044946">
    <property type="entry name" value="Restrct_endonuc_typeI_TRD_sf"/>
</dbReference>
<dbReference type="EMBL" id="JABAGO010000024">
    <property type="protein sequence ID" value="NME99233.1"/>
    <property type="molecule type" value="Genomic_DNA"/>
</dbReference>
<dbReference type="InterPro" id="IPR029063">
    <property type="entry name" value="SAM-dependent_MTases_sf"/>
</dbReference>
<dbReference type="Gene3D" id="3.90.220.20">
    <property type="entry name" value="DNA methylase specificity domains"/>
    <property type="match status" value="1"/>
</dbReference>
<sequence length="618" mass="71678">MESRYMEMDRLIYWCFDLLKGEYTREQSFNIILGLSSVHYLNVKEQSTIGNLNSLVQDGYYENMLKNRLKELGHYNKESCELFTKLFEPVFNYRNTAVTHTIIRIMQELNKFPFNDVDEIVEFINRLVVTSYIDDGIYGTPDAIKKLVLELVDFKYVHSFADYCSGVSSVAIEVFRHLKTLGYVHDVFYYGEEKNVSAHLISKLLMIVNGIEHSKIINKDVLEEGGVGTQIEKFDFVFSDAPFGISWNKNEAINDPRYKYGIPAKSSADWAFFQNALYHMQDNGKAIVVGTKGTLVRSSEVGIRKAIIDEDLIEAIITLPTNLYHATNVGTELIVFNKNKKESRRQKILFIDASEYSYRLNRNQHSITKEGITKIIDTYRDGSEEDRFSRFVEVDKIREYNYGLNPKEYLDVDILKNTFQQTVLLGEIAEIRRGVQLSKEEYDFLSLSPDYYLINIKDIENGKISYDEESKITYKKPDWLEKFAIRPMDILITCKGSLVKTAIVEDKDKDRKAFISGNLSIIRVNTQKYNPYVLYEFLQSEIGLRMLDGIQTGTTIKLLNPSRLEQLEIPYFTLDVLNEIGCRIKQNKNEYEATIEEAEKKYSMKKRLLIKKLGFDLT</sequence>
<evidence type="ECO:0000256" key="4">
    <source>
        <dbReference type="ARBA" id="ARBA00022691"/>
    </source>
</evidence>
<evidence type="ECO:0000313" key="9">
    <source>
        <dbReference type="EMBL" id="NME99233.1"/>
    </source>
</evidence>
<evidence type="ECO:0000256" key="2">
    <source>
        <dbReference type="ARBA" id="ARBA00022603"/>
    </source>
</evidence>
<dbReference type="AlphaFoldDB" id="A0A848CTW8"/>
<organism evidence="9 10">
    <name type="scientific">Aneurinibacillus aneurinilyticus</name>
    <name type="common">Bacillus aneurinolyticus</name>
    <dbReference type="NCBI Taxonomy" id="1391"/>
    <lineage>
        <taxon>Bacteria</taxon>
        <taxon>Bacillati</taxon>
        <taxon>Bacillota</taxon>
        <taxon>Bacilli</taxon>
        <taxon>Bacillales</taxon>
        <taxon>Paenibacillaceae</taxon>
        <taxon>Aneurinibacillus group</taxon>
        <taxon>Aneurinibacillus</taxon>
    </lineage>
</organism>
<dbReference type="GO" id="GO:0008170">
    <property type="term" value="F:N-methyltransferase activity"/>
    <property type="evidence" value="ECO:0007669"/>
    <property type="project" value="InterPro"/>
</dbReference>
<dbReference type="PANTHER" id="PTHR42933">
    <property type="entry name" value="SLR6095 PROTEIN"/>
    <property type="match status" value="1"/>
</dbReference>
<reference evidence="9 10" key="1">
    <citation type="submission" date="2020-04" db="EMBL/GenBank/DDBJ databases">
        <authorList>
            <person name="Hitch T.C.A."/>
            <person name="Wylensek D."/>
            <person name="Clavel T."/>
        </authorList>
    </citation>
    <scope>NUCLEOTIDE SEQUENCE [LARGE SCALE GENOMIC DNA]</scope>
    <source>
        <strain evidence="9 10">WB01_D5_05</strain>
    </source>
</reference>